<evidence type="ECO:0000313" key="7">
    <source>
        <dbReference type="Proteomes" id="UP000232875"/>
    </source>
</evidence>
<dbReference type="PRINTS" id="PR00320">
    <property type="entry name" value="GPROTEINBRPT"/>
</dbReference>
<keyword evidence="5" id="KW-0698">rRNA processing</keyword>
<feature type="repeat" description="WD" evidence="4">
    <location>
        <begin position="141"/>
        <end position="174"/>
    </location>
</feature>
<name>A0A2N1J7M3_9BASI</name>
<keyword evidence="7" id="KW-1185">Reference proteome</keyword>
<accession>A0A2N1J7M3</accession>
<keyword evidence="3" id="KW-0677">Repeat</keyword>
<dbReference type="GO" id="GO:0005656">
    <property type="term" value="C:nuclear pre-replicative complex"/>
    <property type="evidence" value="ECO:0007669"/>
    <property type="project" value="TreeGrafter"/>
</dbReference>
<organism evidence="6 7">
    <name type="scientific">Malassezia vespertilionis</name>
    <dbReference type="NCBI Taxonomy" id="2020962"/>
    <lineage>
        <taxon>Eukaryota</taxon>
        <taxon>Fungi</taxon>
        <taxon>Dikarya</taxon>
        <taxon>Basidiomycota</taxon>
        <taxon>Ustilaginomycotina</taxon>
        <taxon>Malasseziomycetes</taxon>
        <taxon>Malasseziales</taxon>
        <taxon>Malasseziaceae</taxon>
        <taxon>Malassezia</taxon>
    </lineage>
</organism>
<evidence type="ECO:0000256" key="5">
    <source>
        <dbReference type="RuleBase" id="RU369067"/>
    </source>
</evidence>
<comment type="subunit">
    <text evidence="5">Component of the RIX1 complex, composed of IPI1, RIX1/IPI2 and IPI3 in a 1:2:2 stoichiometry. The complex interacts (via RIX1) with MDN1 (via its hexameric AAA ATPase ring) and the pre-60S ribosome particles.</text>
</comment>
<reference evidence="6 7" key="1">
    <citation type="submission" date="2017-10" db="EMBL/GenBank/DDBJ databases">
        <title>A novel species of cold-tolerant Malassezia isolated from bats.</title>
        <authorList>
            <person name="Lorch J.M."/>
            <person name="Palmer J.M."/>
            <person name="Vanderwolf K.J."/>
            <person name="Schmidt K.Z."/>
            <person name="Verant M.L."/>
            <person name="Weller T.J."/>
            <person name="Blehert D.S."/>
        </authorList>
    </citation>
    <scope>NUCLEOTIDE SEQUENCE [LARGE SCALE GENOMIC DNA]</scope>
    <source>
        <strain evidence="6 7">NWHC:44797-103</strain>
    </source>
</reference>
<dbReference type="Gene3D" id="2.130.10.10">
    <property type="entry name" value="YVTN repeat-like/Quinoprotein amine dehydrogenase"/>
    <property type="match status" value="1"/>
</dbReference>
<dbReference type="PROSITE" id="PS50082">
    <property type="entry name" value="WD_REPEATS_2"/>
    <property type="match status" value="3"/>
</dbReference>
<dbReference type="GeneID" id="80903333"/>
<dbReference type="AlphaFoldDB" id="A0A2N1J7M3"/>
<feature type="repeat" description="WD" evidence="4">
    <location>
        <begin position="218"/>
        <end position="245"/>
    </location>
</feature>
<keyword evidence="2 4" id="KW-0853">WD repeat</keyword>
<evidence type="ECO:0000256" key="4">
    <source>
        <dbReference type="PROSITE-ProRule" id="PRU00221"/>
    </source>
</evidence>
<dbReference type="FunFam" id="2.130.10.10:FF:001940">
    <property type="entry name" value="Pre-rRNA-processing protein IPI3"/>
    <property type="match status" value="1"/>
</dbReference>
<dbReference type="GO" id="GO:0006364">
    <property type="term" value="P:rRNA processing"/>
    <property type="evidence" value="ECO:0007669"/>
    <property type="project" value="UniProtKB-UniRule"/>
</dbReference>
<dbReference type="InterPro" id="IPR001680">
    <property type="entry name" value="WD40_rpt"/>
</dbReference>
<feature type="repeat" description="WD" evidence="4">
    <location>
        <begin position="106"/>
        <end position="140"/>
    </location>
</feature>
<dbReference type="SUPFAM" id="SSF50978">
    <property type="entry name" value="WD40 repeat-like"/>
    <property type="match status" value="1"/>
</dbReference>
<dbReference type="PROSITE" id="PS00678">
    <property type="entry name" value="WD_REPEATS_1"/>
    <property type="match status" value="2"/>
</dbReference>
<evidence type="ECO:0000256" key="1">
    <source>
        <dbReference type="ARBA" id="ARBA00010143"/>
    </source>
</evidence>
<dbReference type="OrthoDB" id="756370at2759"/>
<evidence type="ECO:0000256" key="3">
    <source>
        <dbReference type="ARBA" id="ARBA00022737"/>
    </source>
</evidence>
<dbReference type="Proteomes" id="UP000232875">
    <property type="component" value="Unassembled WGS sequence"/>
</dbReference>
<dbReference type="PROSITE" id="PS50294">
    <property type="entry name" value="WD_REPEATS_REGION"/>
    <property type="match status" value="1"/>
</dbReference>
<dbReference type="InterPro" id="IPR036322">
    <property type="entry name" value="WD40_repeat_dom_sf"/>
</dbReference>
<proteinExistence type="inferred from homology"/>
<dbReference type="RefSeq" id="XP_056064607.1">
    <property type="nucleotide sequence ID" value="XM_056208632.1"/>
</dbReference>
<comment type="function">
    <text evidence="5">Component of the RIX1 complex required for processing of ITS2 sequences from 35S pre-rRNA.</text>
</comment>
<dbReference type="STRING" id="2020962.A0A2N1J7M3"/>
<dbReference type="Pfam" id="PF00400">
    <property type="entry name" value="WD40"/>
    <property type="match status" value="3"/>
</dbReference>
<dbReference type="GO" id="GO:0120330">
    <property type="term" value="C:rixosome complex"/>
    <property type="evidence" value="ECO:0007669"/>
    <property type="project" value="UniProtKB-UniRule"/>
</dbReference>
<evidence type="ECO:0000256" key="2">
    <source>
        <dbReference type="ARBA" id="ARBA00022574"/>
    </source>
</evidence>
<comment type="similarity">
    <text evidence="1 5">Belongs to the WD repeat IPI3/WDR18 family.</text>
</comment>
<dbReference type="GO" id="GO:0006261">
    <property type="term" value="P:DNA-templated DNA replication"/>
    <property type="evidence" value="ECO:0007669"/>
    <property type="project" value="TreeGrafter"/>
</dbReference>
<dbReference type="EMBL" id="KZ454994">
    <property type="protein sequence ID" value="PKI82556.1"/>
    <property type="molecule type" value="Genomic_DNA"/>
</dbReference>
<comment type="subcellular location">
    <subcellularLocation>
        <location evidence="5">Nucleus</location>
    </subcellularLocation>
</comment>
<evidence type="ECO:0000313" key="6">
    <source>
        <dbReference type="EMBL" id="PKI82556.1"/>
    </source>
</evidence>
<dbReference type="InterPro" id="IPR045227">
    <property type="entry name" value="WDR18/Ipi3/RID3"/>
</dbReference>
<gene>
    <name evidence="6" type="primary">IPI3</name>
    <name evidence="6" type="ORF">MVES_003379</name>
</gene>
<keyword evidence="5" id="KW-0539">Nucleus</keyword>
<dbReference type="SMART" id="SM00320">
    <property type="entry name" value="WD40"/>
    <property type="match status" value="4"/>
</dbReference>
<dbReference type="InterPro" id="IPR020472">
    <property type="entry name" value="WD40_PAC1"/>
</dbReference>
<dbReference type="InterPro" id="IPR019775">
    <property type="entry name" value="WD40_repeat_CS"/>
</dbReference>
<dbReference type="PANTHER" id="PTHR18763:SF0">
    <property type="entry name" value="WD REPEAT-CONTAINING PROTEIN 18"/>
    <property type="match status" value="1"/>
</dbReference>
<protein>
    <recommendedName>
        <fullName evidence="5">Pre-rRNA-processing protein IPI3</fullName>
    </recommendedName>
</protein>
<sequence>MAQSYRALAALFPSEVLVTSTASPAQRGALYVLDTASGSAAPLLHWKGATHVGQHRLACLGSSTHAAGDAGMSGIVIAMEQDKAVLQVYSWQKDQPVARIVLPQKMTCIALSPDGTFVAAGSDDGRLYVWELATGALICSFEAHYRALRLLRFTSDGAALATGGDDARICVWSLPGIVQHTDLAGDAQHGRGAPSPYATFADHTLPISDLVMCAGRFPEGAKLWSAGADGTVKLWDLRTRRMLSTFVFAARVACLAVDPMERFFFASVDDGKGVAYRVEMYTDAPGTWHARATRGEAGDVERIDPAHPHVQLQHGITSLALSMHASHALLGTVAGQVHVVDVTNLQVVRVLHACASQQATDNTPVTNILVVPRPPDMMRALQLNAGGKRGATRDADAACSTYMDILPQRPIANQLARTLCDPFEMPLVPMRLGAAPGSEAVHEYLLVDRAHHKDDAPADSNEPASTADPALHARIAKLESQLQRAKALNDEMWQQLVHKNVGGDANDTL</sequence>
<dbReference type="InterPro" id="IPR015943">
    <property type="entry name" value="WD40/YVTN_repeat-like_dom_sf"/>
</dbReference>
<dbReference type="PANTHER" id="PTHR18763">
    <property type="entry name" value="WD-REPEAT PROTEIN 18"/>
    <property type="match status" value="1"/>
</dbReference>